<keyword evidence="2" id="KW-1185">Reference proteome</keyword>
<comment type="caution">
    <text evidence="1">The sequence shown here is derived from an EMBL/GenBank/DDBJ whole genome shotgun (WGS) entry which is preliminary data.</text>
</comment>
<proteinExistence type="predicted"/>
<dbReference type="EMBL" id="FNYY01000014">
    <property type="protein sequence ID" value="SEJ93580.1"/>
    <property type="molecule type" value="Genomic_DNA"/>
</dbReference>
<evidence type="ECO:0000313" key="1">
    <source>
        <dbReference type="EMBL" id="SEJ93580.1"/>
    </source>
</evidence>
<dbReference type="AlphaFoldDB" id="A0A975ZPR1"/>
<evidence type="ECO:0000313" key="2">
    <source>
        <dbReference type="Proteomes" id="UP000182932"/>
    </source>
</evidence>
<reference evidence="1 2" key="1">
    <citation type="submission" date="2016-10" db="EMBL/GenBank/DDBJ databases">
        <authorList>
            <person name="Varghese N."/>
            <person name="Submissions S."/>
        </authorList>
    </citation>
    <scope>NUCLEOTIDE SEQUENCE [LARGE SCALE GENOMIC DNA]</scope>
    <source>
        <strain evidence="1 2">FF3</strain>
    </source>
</reference>
<name>A0A975ZPR1_9RHOB</name>
<dbReference type="RefSeq" id="WP_139211450.1">
    <property type="nucleotide sequence ID" value="NZ_CATLQZ010000011.1"/>
</dbReference>
<organism evidence="1 2">
    <name type="scientific">Marinovum algicola</name>
    <dbReference type="NCBI Taxonomy" id="42444"/>
    <lineage>
        <taxon>Bacteria</taxon>
        <taxon>Pseudomonadati</taxon>
        <taxon>Pseudomonadota</taxon>
        <taxon>Alphaproteobacteria</taxon>
        <taxon>Rhodobacterales</taxon>
        <taxon>Roseobacteraceae</taxon>
        <taxon>Marinovum</taxon>
    </lineage>
</organism>
<sequence length="107" mass="11138">MDIATNMAALQVTGAQAAEPGKAAPDAAQSAAREFEAMFLSQMVDEMLAQVDIGDFGGGQAEEHWRSFMAEAFGRQIAEQGGAGITASLRGALEAYAQTKAEQEQGG</sequence>
<dbReference type="Proteomes" id="UP000182932">
    <property type="component" value="Unassembled WGS sequence"/>
</dbReference>
<protein>
    <submittedName>
        <fullName evidence="1">Rod binding protein</fullName>
    </submittedName>
</protein>
<accession>A0A975ZPR1</accession>
<dbReference type="GeneID" id="80819760"/>
<gene>
    <name evidence="1" type="ORF">SAMN04487940_11497</name>
</gene>